<dbReference type="EMBL" id="BAAALV010000007">
    <property type="protein sequence ID" value="GAA1920704.1"/>
    <property type="molecule type" value="Genomic_DNA"/>
</dbReference>
<reference evidence="13 14" key="1">
    <citation type="journal article" date="2019" name="Int. J. Syst. Evol. Microbiol.">
        <title>The Global Catalogue of Microorganisms (GCM) 10K type strain sequencing project: providing services to taxonomists for standard genome sequencing and annotation.</title>
        <authorList>
            <consortium name="The Broad Institute Genomics Platform"/>
            <consortium name="The Broad Institute Genome Sequencing Center for Infectious Disease"/>
            <person name="Wu L."/>
            <person name="Ma J."/>
        </authorList>
    </citation>
    <scope>NUCLEOTIDE SEQUENCE [LARGE SCALE GENOMIC DNA]</scope>
    <source>
        <strain evidence="13 14">JCM 13316</strain>
    </source>
</reference>
<evidence type="ECO:0000256" key="9">
    <source>
        <dbReference type="SAM" id="MobiDB-lite"/>
    </source>
</evidence>
<feature type="domain" description="Histidine kinase/HSP90-like ATPase" evidence="11">
    <location>
        <begin position="306"/>
        <end position="400"/>
    </location>
</feature>
<keyword evidence="4" id="KW-0808">Transferase</keyword>
<evidence type="ECO:0000256" key="7">
    <source>
        <dbReference type="ARBA" id="ARBA00022840"/>
    </source>
</evidence>
<keyword evidence="10" id="KW-0472">Membrane</keyword>
<dbReference type="Pfam" id="PF07730">
    <property type="entry name" value="HisKA_3"/>
    <property type="match status" value="1"/>
</dbReference>
<dbReference type="InterPro" id="IPR011712">
    <property type="entry name" value="Sig_transdc_His_kin_sub3_dim/P"/>
</dbReference>
<dbReference type="PANTHER" id="PTHR24421:SF10">
    <property type="entry name" value="NITRATE_NITRITE SENSOR PROTEIN NARQ"/>
    <property type="match status" value="1"/>
</dbReference>
<dbReference type="InterPro" id="IPR050482">
    <property type="entry name" value="Sensor_HK_TwoCompSys"/>
</dbReference>
<comment type="caution">
    <text evidence="13">The sequence shown here is derived from an EMBL/GenBank/DDBJ whole genome shotgun (WGS) entry which is preliminary data.</text>
</comment>
<dbReference type="CDD" id="cd16917">
    <property type="entry name" value="HATPase_UhpB-NarQ-NarX-like"/>
    <property type="match status" value="1"/>
</dbReference>
<sequence>MNSSWGQAPPVRRIRREDALLALGYAALAWLMQSLDLTAAGSAAFPALVPWWPLLTLVGCGVVVLRRRLTAVMVSVCFTAAVLLVLANSTAGLFLAFEAVFSLVLFGSARAARAAEVSVLVLCGASGLAVWSLTGDLRDAVTVVLLTGMVLLLPAEWASNLRKAGQLAESETARAAAIRAAARDQERLAAREHELALAAERQDMARELHDVLSSRLSAIALQSGAALRSPQGSTLPAEVLAHVRHESVKGLEELNGMIRTLSTGVPRPLAGSIQDLDGVVAGHRAAGMSIDWTNRASDDLPSPVQAAIYRIAVEALVNAARHTDGARVSMLLERTPSGLRLVVEDDGGKLAGPASDSPAGGTGTGIPSMLARAEQLGGKAWAGPASAGTGWKVEAELPLAQAPLTAQAKISAGGTTA</sequence>
<keyword evidence="3" id="KW-0597">Phosphoprotein</keyword>
<proteinExistence type="predicted"/>
<evidence type="ECO:0000256" key="8">
    <source>
        <dbReference type="ARBA" id="ARBA00023012"/>
    </source>
</evidence>
<evidence type="ECO:0000256" key="5">
    <source>
        <dbReference type="ARBA" id="ARBA00022741"/>
    </source>
</evidence>
<evidence type="ECO:0000313" key="14">
    <source>
        <dbReference type="Proteomes" id="UP001500784"/>
    </source>
</evidence>
<evidence type="ECO:0000256" key="10">
    <source>
        <dbReference type="SAM" id="Phobius"/>
    </source>
</evidence>
<keyword evidence="14" id="KW-1185">Reference proteome</keyword>
<evidence type="ECO:0000256" key="2">
    <source>
        <dbReference type="ARBA" id="ARBA00012438"/>
    </source>
</evidence>
<evidence type="ECO:0000256" key="4">
    <source>
        <dbReference type="ARBA" id="ARBA00022679"/>
    </source>
</evidence>
<dbReference type="PANTHER" id="PTHR24421">
    <property type="entry name" value="NITRATE/NITRITE SENSOR PROTEIN NARX-RELATED"/>
    <property type="match status" value="1"/>
</dbReference>
<keyword evidence="10" id="KW-1133">Transmembrane helix</keyword>
<accession>A0ABN2PJ19</accession>
<evidence type="ECO:0000256" key="3">
    <source>
        <dbReference type="ARBA" id="ARBA00022553"/>
    </source>
</evidence>
<feature type="transmembrane region" description="Helical" evidence="10">
    <location>
        <begin position="117"/>
        <end position="134"/>
    </location>
</feature>
<evidence type="ECO:0000313" key="13">
    <source>
        <dbReference type="EMBL" id="GAA1920704.1"/>
    </source>
</evidence>
<feature type="transmembrane region" description="Helical" evidence="10">
    <location>
        <begin position="20"/>
        <end position="37"/>
    </location>
</feature>
<evidence type="ECO:0000256" key="1">
    <source>
        <dbReference type="ARBA" id="ARBA00000085"/>
    </source>
</evidence>
<dbReference type="RefSeq" id="WP_152228757.1">
    <property type="nucleotide sequence ID" value="NZ_BAAALV010000007.1"/>
</dbReference>
<feature type="transmembrane region" description="Helical" evidence="10">
    <location>
        <begin position="69"/>
        <end position="87"/>
    </location>
</feature>
<dbReference type="InterPro" id="IPR036890">
    <property type="entry name" value="HATPase_C_sf"/>
</dbReference>
<dbReference type="EC" id="2.7.13.3" evidence="2"/>
<feature type="region of interest" description="Disordered" evidence="9">
    <location>
        <begin position="344"/>
        <end position="366"/>
    </location>
</feature>
<dbReference type="Proteomes" id="UP001500784">
    <property type="component" value="Unassembled WGS sequence"/>
</dbReference>
<dbReference type="InterPro" id="IPR003594">
    <property type="entry name" value="HATPase_dom"/>
</dbReference>
<evidence type="ECO:0000259" key="11">
    <source>
        <dbReference type="Pfam" id="PF02518"/>
    </source>
</evidence>
<dbReference type="Pfam" id="PF02518">
    <property type="entry name" value="HATPase_c"/>
    <property type="match status" value="1"/>
</dbReference>
<evidence type="ECO:0000256" key="6">
    <source>
        <dbReference type="ARBA" id="ARBA00022777"/>
    </source>
</evidence>
<keyword evidence="6 13" id="KW-0418">Kinase</keyword>
<feature type="domain" description="Signal transduction histidine kinase subgroup 3 dimerisation and phosphoacceptor" evidence="12">
    <location>
        <begin position="200"/>
        <end position="263"/>
    </location>
</feature>
<dbReference type="SUPFAM" id="SSF55874">
    <property type="entry name" value="ATPase domain of HSP90 chaperone/DNA topoisomerase II/histidine kinase"/>
    <property type="match status" value="1"/>
</dbReference>
<keyword evidence="7" id="KW-0067">ATP-binding</keyword>
<feature type="transmembrane region" description="Helical" evidence="10">
    <location>
        <begin position="43"/>
        <end position="64"/>
    </location>
</feature>
<keyword evidence="8" id="KW-0902">Two-component regulatory system</keyword>
<dbReference type="Gene3D" id="3.30.565.10">
    <property type="entry name" value="Histidine kinase-like ATPase, C-terminal domain"/>
    <property type="match status" value="1"/>
</dbReference>
<gene>
    <name evidence="13" type="ORF">GCM10009688_27160</name>
</gene>
<keyword evidence="5" id="KW-0547">Nucleotide-binding</keyword>
<evidence type="ECO:0000259" key="12">
    <source>
        <dbReference type="Pfam" id="PF07730"/>
    </source>
</evidence>
<name>A0ABN2PJ19_9MICC</name>
<comment type="catalytic activity">
    <reaction evidence="1">
        <text>ATP + protein L-histidine = ADP + protein N-phospho-L-histidine.</text>
        <dbReference type="EC" id="2.7.13.3"/>
    </reaction>
</comment>
<organism evidence="13 14">
    <name type="scientific">Arthrobacter gandavensis</name>
    <dbReference type="NCBI Taxonomy" id="169960"/>
    <lineage>
        <taxon>Bacteria</taxon>
        <taxon>Bacillati</taxon>
        <taxon>Actinomycetota</taxon>
        <taxon>Actinomycetes</taxon>
        <taxon>Micrococcales</taxon>
        <taxon>Micrococcaceae</taxon>
        <taxon>Arthrobacter</taxon>
    </lineage>
</organism>
<keyword evidence="10" id="KW-0812">Transmembrane</keyword>
<dbReference type="GO" id="GO:0016301">
    <property type="term" value="F:kinase activity"/>
    <property type="evidence" value="ECO:0007669"/>
    <property type="project" value="UniProtKB-KW"/>
</dbReference>
<dbReference type="Gene3D" id="1.20.5.1930">
    <property type="match status" value="1"/>
</dbReference>
<feature type="transmembrane region" description="Helical" evidence="10">
    <location>
        <begin position="140"/>
        <end position="158"/>
    </location>
</feature>
<protein>
    <recommendedName>
        <fullName evidence="2">histidine kinase</fullName>
        <ecNumber evidence="2">2.7.13.3</ecNumber>
    </recommendedName>
</protein>